<dbReference type="Proteomes" id="UP000503640">
    <property type="component" value="Unassembled WGS sequence"/>
</dbReference>
<evidence type="ECO:0000256" key="1">
    <source>
        <dbReference type="ARBA" id="ARBA00006739"/>
    </source>
</evidence>
<keyword evidence="6" id="KW-1185">Reference proteome</keyword>
<keyword evidence="2" id="KW-0328">Glycosyltransferase</keyword>
<dbReference type="Gene3D" id="3.90.550.10">
    <property type="entry name" value="Spore Coat Polysaccharide Biosynthesis Protein SpsA, Chain A"/>
    <property type="match status" value="1"/>
</dbReference>
<evidence type="ECO:0000256" key="2">
    <source>
        <dbReference type="ARBA" id="ARBA00022676"/>
    </source>
</evidence>
<dbReference type="GO" id="GO:0016757">
    <property type="term" value="F:glycosyltransferase activity"/>
    <property type="evidence" value="ECO:0007669"/>
    <property type="project" value="UniProtKB-KW"/>
</dbReference>
<comment type="caution">
    <text evidence="5">The sequence shown here is derived from an EMBL/GenBank/DDBJ whole genome shotgun (WGS) entry which is preliminary data.</text>
</comment>
<reference evidence="6" key="1">
    <citation type="journal article" date="2020" name="Appl. Environ. Microbiol.">
        <title>Diazotrophic Anaeromyxobacter Isolates from Soils.</title>
        <authorList>
            <person name="Masuda Y."/>
            <person name="Yamanaka H."/>
            <person name="Xu Z.X."/>
            <person name="Shiratori Y."/>
            <person name="Aono T."/>
            <person name="Amachi S."/>
            <person name="Senoo K."/>
            <person name="Itoh H."/>
        </authorList>
    </citation>
    <scope>NUCLEOTIDE SEQUENCE [LARGE SCALE GENOMIC DNA]</scope>
    <source>
        <strain evidence="6">R267</strain>
    </source>
</reference>
<dbReference type="PANTHER" id="PTHR43179:SF12">
    <property type="entry name" value="GALACTOFURANOSYLTRANSFERASE GLFT2"/>
    <property type="match status" value="1"/>
</dbReference>
<protein>
    <submittedName>
        <fullName evidence="5">Glycosyl transferase</fullName>
    </submittedName>
</protein>
<accession>A0A7I9VIZ5</accession>
<proteinExistence type="inferred from homology"/>
<feature type="domain" description="Glycosyltransferase 2-like" evidence="4">
    <location>
        <begin position="7"/>
        <end position="178"/>
    </location>
</feature>
<dbReference type="PANTHER" id="PTHR43179">
    <property type="entry name" value="RHAMNOSYLTRANSFERASE WBBL"/>
    <property type="match status" value="1"/>
</dbReference>
<evidence type="ECO:0000313" key="6">
    <source>
        <dbReference type="Proteomes" id="UP000503640"/>
    </source>
</evidence>
<dbReference type="RefSeq" id="WP_176063801.1">
    <property type="nucleotide sequence ID" value="NZ_BJTG01000002.1"/>
</dbReference>
<keyword evidence="3 5" id="KW-0808">Transferase</keyword>
<dbReference type="Pfam" id="PF00535">
    <property type="entry name" value="Glycos_transf_2"/>
    <property type="match status" value="1"/>
</dbReference>
<dbReference type="InterPro" id="IPR001173">
    <property type="entry name" value="Glyco_trans_2-like"/>
</dbReference>
<dbReference type="AlphaFoldDB" id="A0A7I9VIZ5"/>
<evidence type="ECO:0000259" key="4">
    <source>
        <dbReference type="Pfam" id="PF00535"/>
    </source>
</evidence>
<dbReference type="EMBL" id="BJTG01000002">
    <property type="protein sequence ID" value="GEJ56381.1"/>
    <property type="molecule type" value="Genomic_DNA"/>
</dbReference>
<comment type="similarity">
    <text evidence="1">Belongs to the glycosyltransferase 2 family.</text>
</comment>
<name>A0A7I9VIZ5_9BACT</name>
<sequence length="314" mass="32987">MPSDVWIVVVNWNGEALLPRCLGALARLSRPAHTVVVDNGSTDGSAAAVARFPSVEWLPLGQNTGFAAANNAALRRALAAGARFVATVNPDVELAPDWLDQLVAAAEAHPEAGLLGGTLLFADDPSRVNSTGLVLDRYGRAFDRDFQVPLAELRRPDGPVAGVTGGAALLRADMLRKVGLFDPGYWAYYEDVDLSFRAAAAGFGSWYAGAARALHGFGKSFGADSPRRRQLLARNHLRFAAAHLPAWRAAPVALGFTALRALVRAPLELARGRPAHALAHWRGAAEGAVEALGAAARRVRGGSGVPSGAETTDP</sequence>
<dbReference type="SUPFAM" id="SSF53448">
    <property type="entry name" value="Nucleotide-diphospho-sugar transferases"/>
    <property type="match status" value="1"/>
</dbReference>
<organism evidence="5 6">
    <name type="scientific">Anaeromyxobacter diazotrophicus</name>
    <dbReference type="NCBI Taxonomy" id="2590199"/>
    <lineage>
        <taxon>Bacteria</taxon>
        <taxon>Pseudomonadati</taxon>
        <taxon>Myxococcota</taxon>
        <taxon>Myxococcia</taxon>
        <taxon>Myxococcales</taxon>
        <taxon>Cystobacterineae</taxon>
        <taxon>Anaeromyxobacteraceae</taxon>
        <taxon>Anaeromyxobacter</taxon>
    </lineage>
</organism>
<gene>
    <name evidence="5" type="ORF">AMYX_11220</name>
</gene>
<evidence type="ECO:0000313" key="5">
    <source>
        <dbReference type="EMBL" id="GEJ56381.1"/>
    </source>
</evidence>
<evidence type="ECO:0000256" key="3">
    <source>
        <dbReference type="ARBA" id="ARBA00022679"/>
    </source>
</evidence>
<dbReference type="InterPro" id="IPR029044">
    <property type="entry name" value="Nucleotide-diphossugar_trans"/>
</dbReference>